<evidence type="ECO:0000259" key="2">
    <source>
        <dbReference type="Pfam" id="PF16571"/>
    </source>
</evidence>
<dbReference type="InterPro" id="IPR038344">
    <property type="entry name" value="EF-G_N_sf"/>
</dbReference>
<protein>
    <submittedName>
        <fullName evidence="3">Elongation factor G-binding protein</fullName>
    </submittedName>
</protein>
<evidence type="ECO:0000259" key="1">
    <source>
        <dbReference type="Pfam" id="PF07299"/>
    </source>
</evidence>
<keyword evidence="3" id="KW-0648">Protein biosynthesis</keyword>
<dbReference type="InterPro" id="IPR032330">
    <property type="entry name" value="EF-G-binding_C"/>
</dbReference>
<dbReference type="EMBL" id="CP016808">
    <property type="protein sequence ID" value="ANY70320.1"/>
    <property type="molecule type" value="Genomic_DNA"/>
</dbReference>
<feature type="domain" description="Elongation factor G-binding protein C-terminal treble-clef zinc-finger" evidence="2">
    <location>
        <begin position="101"/>
        <end position="205"/>
    </location>
</feature>
<dbReference type="Pfam" id="PF07299">
    <property type="entry name" value="EF-G-binding_N"/>
    <property type="match status" value="1"/>
</dbReference>
<dbReference type="CDD" id="cd16342">
    <property type="entry name" value="FusC_FusB"/>
    <property type="match status" value="1"/>
</dbReference>
<dbReference type="InterPro" id="IPR010841">
    <property type="entry name" value="EF-G-binding_N"/>
</dbReference>
<reference evidence="3" key="1">
    <citation type="submission" date="2016-08" db="EMBL/GenBank/DDBJ databases">
        <title>Complete Genome Seqeunce of Paenibacillus sp. BIHB 4019 from tea rhizoplane.</title>
        <authorList>
            <person name="Thakur R."/>
            <person name="Swarnkar M.K."/>
            <person name="Gulati A."/>
        </authorList>
    </citation>
    <scope>NUCLEOTIDE SEQUENCE [LARGE SCALE GENOMIC DNA]</scope>
    <source>
        <strain evidence="3">BIHB4019</strain>
    </source>
</reference>
<name>A0A1B2DRK0_9BACL</name>
<organism evidence="3">
    <name type="scientific">Paenibacillus sp. BIHB 4019</name>
    <dbReference type="NCBI Taxonomy" id="1870819"/>
    <lineage>
        <taxon>Bacteria</taxon>
        <taxon>Bacillati</taxon>
        <taxon>Bacillota</taxon>
        <taxon>Bacilli</taxon>
        <taxon>Bacillales</taxon>
        <taxon>Paenibacillaceae</taxon>
        <taxon>Paenibacillus</taxon>
    </lineage>
</organism>
<dbReference type="AlphaFoldDB" id="A0A1B2DRK0"/>
<accession>A0A1B2DRK0</accession>
<dbReference type="GO" id="GO:0003746">
    <property type="term" value="F:translation elongation factor activity"/>
    <property type="evidence" value="ECO:0007669"/>
    <property type="project" value="UniProtKB-KW"/>
</dbReference>
<sequence length="217" mass="24710">MNKPFIRNHQYNVIKKQAGILQHALGTVADRKILESVKYTTESKILEMFPDAAAEHKQMLEAVSTLQTKEDFAKYLRELEAYLTEFPAITAKQIQKLFPKNKKLKLPDLAAIDYRYVTYLSWIDIASNKLFIVYPANGQFVGVEGRYNPTNKKNYCFVCNRFEELALFSAITKKRPAGASPDYYKAVGNYMCANSHDCNNNITDTTALEKFIEAVVG</sequence>
<dbReference type="Gene3D" id="1.20.1280.250">
    <property type="match status" value="1"/>
</dbReference>
<dbReference type="RefSeq" id="WP_099521245.1">
    <property type="nucleotide sequence ID" value="NZ_CP016808.1"/>
</dbReference>
<feature type="domain" description="Elongation factor G-binding protein N-terminal" evidence="1">
    <location>
        <begin position="5"/>
        <end position="87"/>
    </location>
</feature>
<evidence type="ECO:0000313" key="3">
    <source>
        <dbReference type="EMBL" id="ANY70320.1"/>
    </source>
</evidence>
<dbReference type="Pfam" id="PF16571">
    <property type="entry name" value="FBP_C"/>
    <property type="match status" value="1"/>
</dbReference>
<keyword evidence="3" id="KW-0251">Elongation factor</keyword>
<gene>
    <name evidence="3" type="ORF">BBD42_30355</name>
</gene>
<proteinExistence type="predicted"/>